<reference evidence="3" key="1">
    <citation type="submission" date="2015-01" db="EMBL/GenBank/DDBJ databases">
        <authorList>
            <person name="Aksoy S."/>
            <person name="Warren W."/>
            <person name="Wilson R.K."/>
        </authorList>
    </citation>
    <scope>NUCLEOTIDE SEQUENCE [LARGE SCALE GENOMIC DNA]</scope>
    <source>
        <strain evidence="3">IAEA</strain>
    </source>
</reference>
<organism evidence="2 3">
    <name type="scientific">Glossina palpalis gambiensis</name>
    <dbReference type="NCBI Taxonomy" id="67801"/>
    <lineage>
        <taxon>Eukaryota</taxon>
        <taxon>Metazoa</taxon>
        <taxon>Ecdysozoa</taxon>
        <taxon>Arthropoda</taxon>
        <taxon>Hexapoda</taxon>
        <taxon>Insecta</taxon>
        <taxon>Pterygota</taxon>
        <taxon>Neoptera</taxon>
        <taxon>Endopterygota</taxon>
        <taxon>Diptera</taxon>
        <taxon>Brachycera</taxon>
        <taxon>Muscomorpha</taxon>
        <taxon>Hippoboscoidea</taxon>
        <taxon>Glossinidae</taxon>
        <taxon>Glossina</taxon>
    </lineage>
</organism>
<keyword evidence="1" id="KW-1133">Transmembrane helix</keyword>
<dbReference type="VEuPathDB" id="VectorBase:GPPI050595"/>
<evidence type="ECO:0000313" key="3">
    <source>
        <dbReference type="Proteomes" id="UP000092460"/>
    </source>
</evidence>
<keyword evidence="3" id="KW-1185">Reference proteome</keyword>
<reference evidence="2" key="2">
    <citation type="submission" date="2020-05" db="UniProtKB">
        <authorList>
            <consortium name="EnsemblMetazoa"/>
        </authorList>
    </citation>
    <scope>IDENTIFICATION</scope>
    <source>
        <strain evidence="2">IAEA</strain>
    </source>
</reference>
<dbReference type="Proteomes" id="UP000092460">
    <property type="component" value="Unassembled WGS sequence"/>
</dbReference>
<keyword evidence="1" id="KW-0472">Membrane</keyword>
<dbReference type="AlphaFoldDB" id="A0A1B0C6P1"/>
<dbReference type="EnsemblMetazoa" id="GPPI050595-RA">
    <property type="protein sequence ID" value="GPPI050595-PA"/>
    <property type="gene ID" value="GPPI050595"/>
</dbReference>
<protein>
    <submittedName>
        <fullName evidence="2">Uncharacterized protein</fullName>
    </submittedName>
</protein>
<sequence>MSSKPLPPQGALAGVARCLVLEWLALVRERVLRFVTPAAKRSSVSSPLEFTHIEGTLAMVQLIVAPGLCATSLGILGAGVAVAGFCIRPVLNRSAEDD</sequence>
<feature type="transmembrane region" description="Helical" evidence="1">
    <location>
        <begin position="63"/>
        <end position="87"/>
    </location>
</feature>
<keyword evidence="1" id="KW-0812">Transmembrane</keyword>
<accession>A0A1B0C6P1</accession>
<proteinExistence type="predicted"/>
<name>A0A1B0C6P1_9MUSC</name>
<evidence type="ECO:0000256" key="1">
    <source>
        <dbReference type="SAM" id="Phobius"/>
    </source>
</evidence>
<dbReference type="EMBL" id="JXJN01026840">
    <property type="status" value="NOT_ANNOTATED_CDS"/>
    <property type="molecule type" value="Genomic_DNA"/>
</dbReference>
<evidence type="ECO:0000313" key="2">
    <source>
        <dbReference type="EnsemblMetazoa" id="GPPI050595-PA"/>
    </source>
</evidence>